<evidence type="ECO:0000256" key="1">
    <source>
        <dbReference type="ARBA" id="ARBA00004651"/>
    </source>
</evidence>
<dbReference type="GO" id="GO:0042158">
    <property type="term" value="P:lipoprotein biosynthetic process"/>
    <property type="evidence" value="ECO:0007669"/>
    <property type="project" value="UniProtKB-UniRule"/>
</dbReference>
<dbReference type="Pfam" id="PF00795">
    <property type="entry name" value="CN_hydrolase"/>
    <property type="match status" value="1"/>
</dbReference>
<dbReference type="EMBL" id="VUNS01000014">
    <property type="protein sequence ID" value="MST97991.1"/>
    <property type="molecule type" value="Genomic_DNA"/>
</dbReference>
<keyword evidence="6 9" id="KW-1133">Transmembrane helix</keyword>
<protein>
    <recommendedName>
        <fullName evidence="9">Apolipoprotein N-acyltransferase</fullName>
        <shortName evidence="9">ALP N-acyltransferase</shortName>
        <ecNumber evidence="9">2.3.1.269</ecNumber>
    </recommendedName>
</protein>
<evidence type="ECO:0000313" key="12">
    <source>
        <dbReference type="Proteomes" id="UP000435649"/>
    </source>
</evidence>
<evidence type="ECO:0000256" key="2">
    <source>
        <dbReference type="ARBA" id="ARBA00010065"/>
    </source>
</evidence>
<comment type="pathway">
    <text evidence="9">Protein modification; lipoprotein biosynthesis (N-acyl transfer).</text>
</comment>
<evidence type="ECO:0000256" key="5">
    <source>
        <dbReference type="ARBA" id="ARBA00022692"/>
    </source>
</evidence>
<dbReference type="AlphaFoldDB" id="A0A844G5Z8"/>
<dbReference type="GO" id="GO:0005886">
    <property type="term" value="C:plasma membrane"/>
    <property type="evidence" value="ECO:0007669"/>
    <property type="project" value="UniProtKB-SubCell"/>
</dbReference>
<keyword evidence="11" id="KW-0449">Lipoprotein</keyword>
<dbReference type="EC" id="2.3.1.269" evidence="9"/>
<gene>
    <name evidence="9 11" type="primary">lnt</name>
    <name evidence="11" type="ORF">FYJ85_13170</name>
</gene>
<comment type="caution">
    <text evidence="11">The sequence shown here is derived from an EMBL/GenBank/DDBJ whole genome shotgun (WGS) entry which is preliminary data.</text>
</comment>
<evidence type="ECO:0000256" key="3">
    <source>
        <dbReference type="ARBA" id="ARBA00022475"/>
    </source>
</evidence>
<keyword evidence="3 9" id="KW-1003">Cell membrane</keyword>
<evidence type="ECO:0000256" key="9">
    <source>
        <dbReference type="HAMAP-Rule" id="MF_01148"/>
    </source>
</evidence>
<feature type="transmembrane region" description="Helical" evidence="9">
    <location>
        <begin position="231"/>
        <end position="250"/>
    </location>
</feature>
<keyword evidence="5 9" id="KW-0812">Transmembrane</keyword>
<feature type="transmembrane region" description="Helical" evidence="9">
    <location>
        <begin position="102"/>
        <end position="126"/>
    </location>
</feature>
<evidence type="ECO:0000256" key="8">
    <source>
        <dbReference type="ARBA" id="ARBA00023315"/>
    </source>
</evidence>
<dbReference type="PROSITE" id="PS50263">
    <property type="entry name" value="CN_HYDROLASE"/>
    <property type="match status" value="1"/>
</dbReference>
<dbReference type="Pfam" id="PF20154">
    <property type="entry name" value="LNT_N"/>
    <property type="match status" value="1"/>
</dbReference>
<feature type="transmembrane region" description="Helical" evidence="9">
    <location>
        <begin position="203"/>
        <end position="224"/>
    </location>
</feature>
<reference evidence="11 12" key="1">
    <citation type="submission" date="2019-08" db="EMBL/GenBank/DDBJ databases">
        <title>In-depth cultivation of the pig gut microbiome towards novel bacterial diversity and tailored functional studies.</title>
        <authorList>
            <person name="Wylensek D."/>
            <person name="Hitch T.C.A."/>
            <person name="Clavel T."/>
        </authorList>
    </citation>
    <scope>NUCLEOTIDE SEQUENCE [LARGE SCALE GENOMIC DNA]</scope>
    <source>
        <strain evidence="11 12">BBE-744-WT-12</strain>
    </source>
</reference>
<organism evidence="11 12">
    <name type="scientific">Victivallis lenta</name>
    <dbReference type="NCBI Taxonomy" id="2606640"/>
    <lineage>
        <taxon>Bacteria</taxon>
        <taxon>Pseudomonadati</taxon>
        <taxon>Lentisphaerota</taxon>
        <taxon>Lentisphaeria</taxon>
        <taxon>Victivallales</taxon>
        <taxon>Victivallaceae</taxon>
        <taxon>Victivallis</taxon>
    </lineage>
</organism>
<keyword evidence="8 9" id="KW-0012">Acyltransferase</keyword>
<dbReference type="Gene3D" id="3.60.110.10">
    <property type="entry name" value="Carbon-nitrogen hydrolase"/>
    <property type="match status" value="1"/>
</dbReference>
<feature type="transmembrane region" description="Helical" evidence="9">
    <location>
        <begin position="146"/>
        <end position="170"/>
    </location>
</feature>
<dbReference type="Proteomes" id="UP000435649">
    <property type="component" value="Unassembled WGS sequence"/>
</dbReference>
<comment type="function">
    <text evidence="9">Catalyzes the phospholipid dependent N-acylation of the N-terminal cysteine of apolipoprotein, the last step in lipoprotein maturation.</text>
</comment>
<feature type="transmembrane region" description="Helical" evidence="9">
    <location>
        <begin position="54"/>
        <end position="70"/>
    </location>
</feature>
<dbReference type="PANTHER" id="PTHR38686:SF1">
    <property type="entry name" value="APOLIPOPROTEIN N-ACYLTRANSFERASE"/>
    <property type="match status" value="1"/>
</dbReference>
<evidence type="ECO:0000259" key="10">
    <source>
        <dbReference type="PROSITE" id="PS50263"/>
    </source>
</evidence>
<dbReference type="InterPro" id="IPR004563">
    <property type="entry name" value="Apolipo_AcylTrfase"/>
</dbReference>
<dbReference type="PANTHER" id="PTHR38686">
    <property type="entry name" value="APOLIPOPROTEIN N-ACYLTRANSFERASE"/>
    <property type="match status" value="1"/>
</dbReference>
<keyword evidence="12" id="KW-1185">Reference proteome</keyword>
<dbReference type="CDD" id="cd07571">
    <property type="entry name" value="ALP_N-acyl_transferase"/>
    <property type="match status" value="1"/>
</dbReference>
<comment type="similarity">
    <text evidence="2 9">Belongs to the CN hydrolase family. Apolipoprotein N-acyltransferase subfamily.</text>
</comment>
<dbReference type="InterPro" id="IPR045378">
    <property type="entry name" value="LNT_N"/>
</dbReference>
<dbReference type="SUPFAM" id="SSF56317">
    <property type="entry name" value="Carbon-nitrogen hydrolase"/>
    <property type="match status" value="1"/>
</dbReference>
<evidence type="ECO:0000256" key="4">
    <source>
        <dbReference type="ARBA" id="ARBA00022679"/>
    </source>
</evidence>
<comment type="subcellular location">
    <subcellularLocation>
        <location evidence="1 9">Cell membrane</location>
        <topology evidence="1 9">Multi-pass membrane protein</topology>
    </subcellularLocation>
</comment>
<keyword evidence="7 9" id="KW-0472">Membrane</keyword>
<keyword evidence="4 9" id="KW-0808">Transferase</keyword>
<sequence length="585" mass="64862">MLNLRSFFSGKPVPAAEKEPNEAGLVSFRRRLAELALCFAGGGCFAAALPPLNFSVLALVALTPVIAVAARSRWRFAALAGYAWGVGWSLFAFRFLREIDPVIPFLMPWVISLWPACWAACLPFLWRNTLFPLAVELDGYEARKRFLTGPAAFGRLVLFAFGAAALYTLFEWTRSRLFPWNDLSVTMWRNIPLLQIASVTGHYGIMFVPAFFGAALAGAALTRFRLAGVKLLLLAAALFALLHAAGLLLYTHHAKTGEPNWFPVLLQGDISQRRNATPAEADEALDIYAALAREALQGEVRPDIVIWPESAVPVPFRAAHPISAKFRRTVQSLGLSYRVPMLVGAIDFRDPLPRDGSTPQVTNSALHFDRSGRLVHKYDKIHRVPFGEYIPFRELLPGFIIDRIDMNRDLAPGTNFNPVPLGENVRAGVAICYEGIFSYLTRAFALRGANVLVVLSNDAWYPTSSEPEQHLANAVTRAVETGLTMVRCGNNGGSLVVLPTGEITQVLEVPGAEKRLELRRGRGILPVRIHVPEQPEKTVFVRFGEWFVLLLGIGCAAWMLFAVEQFVRRKRHLRSLTVNQPTKEQ</sequence>
<dbReference type="HAMAP" id="MF_01148">
    <property type="entry name" value="Lnt"/>
    <property type="match status" value="1"/>
</dbReference>
<evidence type="ECO:0000256" key="6">
    <source>
        <dbReference type="ARBA" id="ARBA00022989"/>
    </source>
</evidence>
<evidence type="ECO:0000313" key="11">
    <source>
        <dbReference type="EMBL" id="MST97991.1"/>
    </source>
</evidence>
<dbReference type="InterPro" id="IPR003010">
    <property type="entry name" value="C-N_Hydrolase"/>
</dbReference>
<evidence type="ECO:0000256" key="7">
    <source>
        <dbReference type="ARBA" id="ARBA00023136"/>
    </source>
</evidence>
<dbReference type="InterPro" id="IPR036526">
    <property type="entry name" value="C-N_Hydrolase_sf"/>
</dbReference>
<dbReference type="UniPathway" id="UPA00666"/>
<feature type="transmembrane region" description="Helical" evidence="9">
    <location>
        <begin position="77"/>
        <end position="96"/>
    </location>
</feature>
<dbReference type="RefSeq" id="WP_154419121.1">
    <property type="nucleotide sequence ID" value="NZ_VUNS01000014.1"/>
</dbReference>
<dbReference type="GO" id="GO:0016410">
    <property type="term" value="F:N-acyltransferase activity"/>
    <property type="evidence" value="ECO:0007669"/>
    <property type="project" value="UniProtKB-UniRule"/>
</dbReference>
<proteinExistence type="inferred from homology"/>
<dbReference type="NCBIfam" id="TIGR00546">
    <property type="entry name" value="lnt"/>
    <property type="match status" value="1"/>
</dbReference>
<accession>A0A844G5Z8</accession>
<comment type="catalytic activity">
    <reaction evidence="9">
        <text>N-terminal S-1,2-diacyl-sn-glyceryl-L-cysteinyl-[lipoprotein] + a glycerophospholipid = N-acyl-S-1,2-diacyl-sn-glyceryl-L-cysteinyl-[lipoprotein] + a 2-acyl-sn-glycero-3-phospholipid + H(+)</text>
        <dbReference type="Rhea" id="RHEA:48228"/>
        <dbReference type="Rhea" id="RHEA-COMP:14681"/>
        <dbReference type="Rhea" id="RHEA-COMP:14684"/>
        <dbReference type="ChEBI" id="CHEBI:15378"/>
        <dbReference type="ChEBI" id="CHEBI:136912"/>
        <dbReference type="ChEBI" id="CHEBI:140656"/>
        <dbReference type="ChEBI" id="CHEBI:140657"/>
        <dbReference type="ChEBI" id="CHEBI:140660"/>
        <dbReference type="EC" id="2.3.1.269"/>
    </reaction>
</comment>
<feature type="transmembrane region" description="Helical" evidence="9">
    <location>
        <begin position="546"/>
        <end position="567"/>
    </location>
</feature>
<feature type="domain" description="CN hydrolase" evidence="10">
    <location>
        <begin position="266"/>
        <end position="531"/>
    </location>
</feature>
<name>A0A844G5Z8_9BACT</name>